<dbReference type="PROSITE" id="PS51029">
    <property type="entry name" value="MADF"/>
    <property type="match status" value="1"/>
</dbReference>
<dbReference type="PANTHER" id="PTHR21505">
    <property type="entry name" value="MADF DOMAIN-CONTAINING PROTEIN-RELATED"/>
    <property type="match status" value="1"/>
</dbReference>
<evidence type="ECO:0000313" key="3">
    <source>
        <dbReference type="EMBL" id="KAF0755154.1"/>
    </source>
</evidence>
<feature type="non-terminal residue" evidence="3">
    <location>
        <position position="472"/>
    </location>
</feature>
<dbReference type="AlphaFoldDB" id="A0A6G0YGF2"/>
<evidence type="ECO:0000256" key="1">
    <source>
        <dbReference type="SAM" id="Phobius"/>
    </source>
</evidence>
<dbReference type="Proteomes" id="UP000478052">
    <property type="component" value="Unassembled WGS sequence"/>
</dbReference>
<keyword evidence="1" id="KW-1133">Transmembrane helix</keyword>
<organism evidence="3 4">
    <name type="scientific">Aphis craccivora</name>
    <name type="common">Cowpea aphid</name>
    <dbReference type="NCBI Taxonomy" id="307492"/>
    <lineage>
        <taxon>Eukaryota</taxon>
        <taxon>Metazoa</taxon>
        <taxon>Ecdysozoa</taxon>
        <taxon>Arthropoda</taxon>
        <taxon>Hexapoda</taxon>
        <taxon>Insecta</taxon>
        <taxon>Pterygota</taxon>
        <taxon>Neoptera</taxon>
        <taxon>Paraneoptera</taxon>
        <taxon>Hemiptera</taxon>
        <taxon>Sternorrhyncha</taxon>
        <taxon>Aphidomorpha</taxon>
        <taxon>Aphidoidea</taxon>
        <taxon>Aphididae</taxon>
        <taxon>Aphidini</taxon>
        <taxon>Aphis</taxon>
        <taxon>Aphis</taxon>
    </lineage>
</organism>
<name>A0A6G0YGF2_APHCR</name>
<feature type="transmembrane region" description="Helical" evidence="1">
    <location>
        <begin position="392"/>
        <end position="416"/>
    </location>
</feature>
<dbReference type="Pfam" id="PF10545">
    <property type="entry name" value="MADF_DNA_bdg"/>
    <property type="match status" value="1"/>
</dbReference>
<feature type="domain" description="MADF" evidence="2">
    <location>
        <begin position="143"/>
        <end position="241"/>
    </location>
</feature>
<dbReference type="PANTHER" id="PTHR21505:SF8">
    <property type="entry name" value="DPT-YFP REPRESSOR BY OVEREXPRESSION, ISOFORM D-RELATED"/>
    <property type="match status" value="1"/>
</dbReference>
<reference evidence="3 4" key="1">
    <citation type="submission" date="2019-08" db="EMBL/GenBank/DDBJ databases">
        <title>Whole genome of Aphis craccivora.</title>
        <authorList>
            <person name="Voronova N.V."/>
            <person name="Shulinski R.S."/>
            <person name="Bandarenka Y.V."/>
            <person name="Zhorov D.G."/>
            <person name="Warner D."/>
        </authorList>
    </citation>
    <scope>NUCLEOTIDE SEQUENCE [LARGE SCALE GENOMIC DNA]</scope>
    <source>
        <strain evidence="3">180601</strain>
        <tissue evidence="3">Whole Body</tissue>
    </source>
</reference>
<comment type="caution">
    <text evidence="3">The sequence shown here is derived from an EMBL/GenBank/DDBJ whole genome shotgun (WGS) entry which is preliminary data.</text>
</comment>
<dbReference type="OrthoDB" id="6629425at2759"/>
<gene>
    <name evidence="3" type="ORF">FWK35_00011542</name>
</gene>
<accession>A0A6G0YGF2</accession>
<evidence type="ECO:0000259" key="2">
    <source>
        <dbReference type="PROSITE" id="PS51029"/>
    </source>
</evidence>
<evidence type="ECO:0000313" key="4">
    <source>
        <dbReference type="Proteomes" id="UP000478052"/>
    </source>
</evidence>
<protein>
    <submittedName>
        <fullName evidence="3">MADF domain-containing protein</fullName>
    </submittedName>
</protein>
<keyword evidence="4" id="KW-1185">Reference proteome</keyword>
<dbReference type="InterPro" id="IPR006578">
    <property type="entry name" value="MADF-dom"/>
</dbReference>
<keyword evidence="1" id="KW-0812">Transmembrane</keyword>
<keyword evidence="1" id="KW-0472">Membrane</keyword>
<dbReference type="SMART" id="SM00595">
    <property type="entry name" value="MADF"/>
    <property type="match status" value="1"/>
</dbReference>
<feature type="non-terminal residue" evidence="3">
    <location>
        <position position="1"/>
    </location>
</feature>
<sequence>DYDLIRKVFYIKNLDVNIVSKNANCPATIDITIKLNTTATKKKDPFIKVVFISNIQRGFMGCIKMYNNHTHSINTAESLRYLPANNYYFDSGIGIAEAQKYHEQSLELKKDFKLETLANGCINPCTRTIRHWHDVNNEEFWREFIHLYRSLPATWKIKSDLYKNRILKQECYVQLTNKLKEINPLADINTTKKKINTLRSNYRRELKKVMASQKSGAGTDDIYLPSVWYFDELEFLRDHEMQISGTSTMDEESNDPQDVIFENSEYNMFETSSLETLQTTSLEPQKKKKIMENSEEKRKNDLLELACSRLQQSTSDNDILAKSNSVKINHSCVCSRSSTPSTFIQPAPVYISSNSNSSLSGHTWETPHVSNTTAYNSFSELLNDTQYTNKDVLLLFTVIIASHVSMIIFLIVWGAIAEMNLSSSKLTPVARHRSVDDKRWAGEIGSLIQKIKENQKVEERGGMAASGVVIKT</sequence>
<dbReference type="EMBL" id="VUJU01004221">
    <property type="protein sequence ID" value="KAF0755154.1"/>
    <property type="molecule type" value="Genomic_DNA"/>
</dbReference>
<proteinExistence type="predicted"/>